<feature type="signal peptide" evidence="1">
    <location>
        <begin position="1"/>
        <end position="18"/>
    </location>
</feature>
<dbReference type="PANTHER" id="PTHR22946:SF4">
    <property type="entry name" value="ESTERASE FRSA"/>
    <property type="match status" value="1"/>
</dbReference>
<dbReference type="GO" id="GO:0016787">
    <property type="term" value="F:hydrolase activity"/>
    <property type="evidence" value="ECO:0007669"/>
    <property type="project" value="UniProtKB-KW"/>
</dbReference>
<dbReference type="RefSeq" id="WP_068390611.1">
    <property type="nucleotide sequence ID" value="NZ_LSZO01000163.1"/>
</dbReference>
<name>A0A139SSH0_9GAMM</name>
<dbReference type="OrthoDB" id="9787933at2"/>
<evidence type="ECO:0000256" key="1">
    <source>
        <dbReference type="SAM" id="SignalP"/>
    </source>
</evidence>
<organism evidence="3 4">
    <name type="scientific">Ventosimonas gracilis</name>
    <dbReference type="NCBI Taxonomy" id="1680762"/>
    <lineage>
        <taxon>Bacteria</taxon>
        <taxon>Pseudomonadati</taxon>
        <taxon>Pseudomonadota</taxon>
        <taxon>Gammaproteobacteria</taxon>
        <taxon>Pseudomonadales</taxon>
        <taxon>Ventosimonadaceae</taxon>
        <taxon>Ventosimonas</taxon>
    </lineage>
</organism>
<dbReference type="Proteomes" id="UP000072660">
    <property type="component" value="Unassembled WGS sequence"/>
</dbReference>
<dbReference type="Gene3D" id="3.40.50.1820">
    <property type="entry name" value="alpha/beta hydrolase"/>
    <property type="match status" value="1"/>
</dbReference>
<sequence length="259" mass="27434">MNKTLLTLLLAWATFSEAAMRTDNLTYQVDGNAFEGVLVYDDAVNNARPALLMAPNWLGVTAAAVEQAKLIAGSTYVIFVADLYGKDVRPSDASEARAAVGKARSDIPALRRRLQAAANLLQTQDKAPLLAGKMGAIGFCFGGGAVLELARSGAALSAFVSFHGNLDTPNPADAANIKAPVLVLHGADDPAVPPAQVEGFIAEMREGKVDWQLVSYGGAVHSFTDPDANNPGSNEYHPIVARRAYQAMNNLLEEIFSAH</sequence>
<feature type="domain" description="Dienelactone hydrolase" evidence="2">
    <location>
        <begin position="36"/>
        <end position="255"/>
    </location>
</feature>
<dbReference type="EMBL" id="LSZO01000163">
    <property type="protein sequence ID" value="KXU37474.1"/>
    <property type="molecule type" value="Genomic_DNA"/>
</dbReference>
<reference evidence="3 4" key="1">
    <citation type="submission" date="2016-02" db="EMBL/GenBank/DDBJ databases">
        <authorList>
            <person name="Wen L."/>
            <person name="He K."/>
            <person name="Yang H."/>
        </authorList>
    </citation>
    <scope>NUCLEOTIDE SEQUENCE [LARGE SCALE GENOMIC DNA]</scope>
    <source>
        <strain evidence="3 4">CV58</strain>
    </source>
</reference>
<accession>A0A139SSH0</accession>
<keyword evidence="4" id="KW-1185">Reference proteome</keyword>
<dbReference type="InterPro" id="IPR029058">
    <property type="entry name" value="AB_hydrolase_fold"/>
</dbReference>
<comment type="caution">
    <text evidence="3">The sequence shown here is derived from an EMBL/GenBank/DDBJ whole genome shotgun (WGS) entry which is preliminary data.</text>
</comment>
<gene>
    <name evidence="3" type="ORF">AXE65_03050</name>
</gene>
<dbReference type="InterPro" id="IPR002925">
    <property type="entry name" value="Dienelactn_hydro"/>
</dbReference>
<dbReference type="PANTHER" id="PTHR22946">
    <property type="entry name" value="DIENELACTONE HYDROLASE DOMAIN-CONTAINING PROTEIN-RELATED"/>
    <property type="match status" value="1"/>
</dbReference>
<evidence type="ECO:0000313" key="4">
    <source>
        <dbReference type="Proteomes" id="UP000072660"/>
    </source>
</evidence>
<dbReference type="AlphaFoldDB" id="A0A139SSH0"/>
<keyword evidence="1" id="KW-0732">Signal</keyword>
<evidence type="ECO:0000313" key="3">
    <source>
        <dbReference type="EMBL" id="KXU37474.1"/>
    </source>
</evidence>
<proteinExistence type="predicted"/>
<dbReference type="InterPro" id="IPR050261">
    <property type="entry name" value="FrsA_esterase"/>
</dbReference>
<protein>
    <submittedName>
        <fullName evidence="3">Dienelactone hydrolase</fullName>
    </submittedName>
</protein>
<evidence type="ECO:0000259" key="2">
    <source>
        <dbReference type="Pfam" id="PF01738"/>
    </source>
</evidence>
<dbReference type="Pfam" id="PF01738">
    <property type="entry name" value="DLH"/>
    <property type="match status" value="1"/>
</dbReference>
<dbReference type="SUPFAM" id="SSF53474">
    <property type="entry name" value="alpha/beta-Hydrolases"/>
    <property type="match status" value="1"/>
</dbReference>
<keyword evidence="3" id="KW-0378">Hydrolase</keyword>
<feature type="chain" id="PRO_5007299365" evidence="1">
    <location>
        <begin position="19"/>
        <end position="259"/>
    </location>
</feature>